<proteinExistence type="predicted"/>
<keyword evidence="4 8" id="KW-1133">Transmembrane helix</keyword>
<feature type="transmembrane region" description="Helical" evidence="8">
    <location>
        <begin position="178"/>
        <end position="201"/>
    </location>
</feature>
<keyword evidence="10" id="KW-1185">Reference proteome</keyword>
<evidence type="ECO:0000256" key="7">
    <source>
        <dbReference type="ARBA" id="ARBA00023180"/>
    </source>
</evidence>
<keyword evidence="6 9" id="KW-0675">Receptor</keyword>
<evidence type="ECO:0000256" key="4">
    <source>
        <dbReference type="ARBA" id="ARBA00022989"/>
    </source>
</evidence>
<reference evidence="9" key="1">
    <citation type="journal article" date="2021" name="Sci. Adv.">
        <title>The American lobster genome reveals insights on longevity, neural, and immune adaptations.</title>
        <authorList>
            <person name="Polinski J.M."/>
            <person name="Zimin A.V."/>
            <person name="Clark K.F."/>
            <person name="Kohn A.B."/>
            <person name="Sadowski N."/>
            <person name="Timp W."/>
            <person name="Ptitsyn A."/>
            <person name="Khanna P."/>
            <person name="Romanova D.Y."/>
            <person name="Williams P."/>
            <person name="Greenwood S.J."/>
            <person name="Moroz L.L."/>
            <person name="Walt D.R."/>
            <person name="Bodnar A.G."/>
        </authorList>
    </citation>
    <scope>NUCLEOTIDE SEQUENCE</scope>
    <source>
        <strain evidence="9">GMGI-L3</strain>
    </source>
</reference>
<keyword evidence="7" id="KW-0325">Glycoprotein</keyword>
<accession>A0A8J5N3N0</accession>
<gene>
    <name evidence="9" type="primary">Ir4-L23</name>
    <name evidence="9" type="ORF">Hamer_G006873</name>
</gene>
<organism evidence="9 10">
    <name type="scientific">Homarus americanus</name>
    <name type="common">American lobster</name>
    <dbReference type="NCBI Taxonomy" id="6706"/>
    <lineage>
        <taxon>Eukaryota</taxon>
        <taxon>Metazoa</taxon>
        <taxon>Ecdysozoa</taxon>
        <taxon>Arthropoda</taxon>
        <taxon>Crustacea</taxon>
        <taxon>Multicrustacea</taxon>
        <taxon>Malacostraca</taxon>
        <taxon>Eumalacostraca</taxon>
        <taxon>Eucarida</taxon>
        <taxon>Decapoda</taxon>
        <taxon>Pleocyemata</taxon>
        <taxon>Astacidea</taxon>
        <taxon>Nephropoidea</taxon>
        <taxon>Nephropidae</taxon>
        <taxon>Homarus</taxon>
    </lineage>
</organism>
<sequence>MASGALTSLLAVKTVTMKYDSLRDVLDDPGLTLLMEGSTALTAHLETVTGGVYGELARESRSRAKYVRASETYGAAYSLIPDGRHAMLVENVVCRKIYSDHFSLTGRCDFYMSTGNFWRLIYAMVVQRNSPLRQLLNARILALREFGIYDRWATNQMPNMTHCLKTPKKIKLQEPYSLVDLWAVFLLLGGGAFLSTVSFGFELLLPPSH</sequence>
<evidence type="ECO:0000256" key="3">
    <source>
        <dbReference type="ARBA" id="ARBA00022692"/>
    </source>
</evidence>
<keyword evidence="5 8" id="KW-0472">Membrane</keyword>
<keyword evidence="3 8" id="KW-0812">Transmembrane</keyword>
<dbReference type="PANTHER" id="PTHR42643:SF24">
    <property type="entry name" value="IONOTROPIC RECEPTOR 60A"/>
    <property type="match status" value="1"/>
</dbReference>
<evidence type="ECO:0000313" key="9">
    <source>
        <dbReference type="EMBL" id="KAG7172656.1"/>
    </source>
</evidence>
<keyword evidence="2" id="KW-1003">Cell membrane</keyword>
<comment type="subcellular location">
    <subcellularLocation>
        <location evidence="1">Cell membrane</location>
        <topology evidence="1">Multi-pass membrane protein</topology>
    </subcellularLocation>
</comment>
<dbReference type="PANTHER" id="PTHR42643">
    <property type="entry name" value="IONOTROPIC RECEPTOR 20A-RELATED"/>
    <property type="match status" value="1"/>
</dbReference>
<dbReference type="SUPFAM" id="SSF53850">
    <property type="entry name" value="Periplasmic binding protein-like II"/>
    <property type="match status" value="1"/>
</dbReference>
<dbReference type="AlphaFoldDB" id="A0A8J5N3N0"/>
<evidence type="ECO:0000313" key="10">
    <source>
        <dbReference type="Proteomes" id="UP000747542"/>
    </source>
</evidence>
<dbReference type="EMBL" id="JAHLQT010010484">
    <property type="protein sequence ID" value="KAG7172656.1"/>
    <property type="molecule type" value="Genomic_DNA"/>
</dbReference>
<evidence type="ECO:0000256" key="1">
    <source>
        <dbReference type="ARBA" id="ARBA00004651"/>
    </source>
</evidence>
<name>A0A8J5N3N0_HOMAM</name>
<dbReference type="GO" id="GO:0005886">
    <property type="term" value="C:plasma membrane"/>
    <property type="evidence" value="ECO:0007669"/>
    <property type="project" value="UniProtKB-SubCell"/>
</dbReference>
<protein>
    <submittedName>
        <fullName evidence="9">Putative olfactory ionotropic receptor IR4-like 23</fullName>
    </submittedName>
</protein>
<dbReference type="InterPro" id="IPR052192">
    <property type="entry name" value="Insect_Ionotropic_Sensory_Rcpt"/>
</dbReference>
<dbReference type="Proteomes" id="UP000747542">
    <property type="component" value="Unassembled WGS sequence"/>
</dbReference>
<evidence type="ECO:0000256" key="6">
    <source>
        <dbReference type="ARBA" id="ARBA00023170"/>
    </source>
</evidence>
<comment type="caution">
    <text evidence="9">The sequence shown here is derived from an EMBL/GenBank/DDBJ whole genome shotgun (WGS) entry which is preliminary data.</text>
</comment>
<evidence type="ECO:0000256" key="2">
    <source>
        <dbReference type="ARBA" id="ARBA00022475"/>
    </source>
</evidence>
<evidence type="ECO:0000256" key="8">
    <source>
        <dbReference type="SAM" id="Phobius"/>
    </source>
</evidence>
<evidence type="ECO:0000256" key="5">
    <source>
        <dbReference type="ARBA" id="ARBA00023136"/>
    </source>
</evidence>